<evidence type="ECO:0008006" key="3">
    <source>
        <dbReference type="Google" id="ProtNLM"/>
    </source>
</evidence>
<dbReference type="STRING" id="568899.SAMN05192534_12376"/>
<gene>
    <name evidence="1" type="ORF">SAMN05192534_12376</name>
</gene>
<keyword evidence="2" id="KW-1185">Reference proteome</keyword>
<dbReference type="OrthoDB" id="9834938at2"/>
<evidence type="ECO:0000313" key="1">
    <source>
        <dbReference type="EMBL" id="SDI16230.1"/>
    </source>
</evidence>
<name>A0A1G8ICF1_9BACI</name>
<proteinExistence type="predicted"/>
<dbReference type="EMBL" id="FNDK01000023">
    <property type="protein sequence ID" value="SDI16230.1"/>
    <property type="molecule type" value="Genomic_DNA"/>
</dbReference>
<evidence type="ECO:0000313" key="2">
    <source>
        <dbReference type="Proteomes" id="UP000199163"/>
    </source>
</evidence>
<reference evidence="1 2" key="1">
    <citation type="submission" date="2016-10" db="EMBL/GenBank/DDBJ databases">
        <authorList>
            <person name="de Groot N.N."/>
        </authorList>
    </citation>
    <scope>NUCLEOTIDE SEQUENCE [LARGE SCALE GENOMIC DNA]</scope>
    <source>
        <strain evidence="1 2">DSM 21632</strain>
    </source>
</reference>
<sequence>MIHTNIICRVESYDTETGIGDLAPLFTDEDGQPFSKIINARAQRQRLKLPKTFTLEGGSVNHSPIPHNGTSHTINSGDMTISYDDAETQNIEIFPHYETGDIVLAAIPEFNFSDAIKGKTGNGGVKEPHNLTSAIITGLVGDMS</sequence>
<dbReference type="AlphaFoldDB" id="A0A1G8ICF1"/>
<protein>
    <recommendedName>
        <fullName evidence="3">Phage protein Gp138 N-terminal domain-containing protein</fullName>
    </recommendedName>
</protein>
<organism evidence="1 2">
    <name type="scientific">Alteribacillus persepolensis</name>
    <dbReference type="NCBI Taxonomy" id="568899"/>
    <lineage>
        <taxon>Bacteria</taxon>
        <taxon>Bacillati</taxon>
        <taxon>Bacillota</taxon>
        <taxon>Bacilli</taxon>
        <taxon>Bacillales</taxon>
        <taxon>Bacillaceae</taxon>
        <taxon>Alteribacillus</taxon>
    </lineage>
</organism>
<accession>A0A1G8ICF1</accession>
<dbReference type="RefSeq" id="WP_091275659.1">
    <property type="nucleotide sequence ID" value="NZ_FNDK01000023.1"/>
</dbReference>
<dbReference type="Proteomes" id="UP000199163">
    <property type="component" value="Unassembled WGS sequence"/>
</dbReference>